<dbReference type="InterPro" id="IPR036927">
    <property type="entry name" value="Cyt_c_oxase-like_su1_sf"/>
</dbReference>
<evidence type="ECO:0000256" key="9">
    <source>
        <dbReference type="SAM" id="Phobius"/>
    </source>
</evidence>
<dbReference type="GO" id="GO:0016020">
    <property type="term" value="C:membrane"/>
    <property type="evidence" value="ECO:0007669"/>
    <property type="project" value="InterPro"/>
</dbReference>
<geneLocation type="mitochondrion" evidence="11"/>
<dbReference type="UniPathway" id="UPA00705"/>
<dbReference type="InterPro" id="IPR023616">
    <property type="entry name" value="Cyt_c_oxase-like_su1_dom"/>
</dbReference>
<evidence type="ECO:0000259" key="10">
    <source>
        <dbReference type="PROSITE" id="PS50855"/>
    </source>
</evidence>
<dbReference type="InterPro" id="IPR000883">
    <property type="entry name" value="Cyt_C_Oxase_1"/>
</dbReference>
<keyword evidence="9" id="KW-1133">Transmembrane helix</keyword>
<evidence type="ECO:0000256" key="1">
    <source>
        <dbReference type="ARBA" id="ARBA00001971"/>
    </source>
</evidence>
<feature type="domain" description="Cytochrome oxidase subunit I profile" evidence="10">
    <location>
        <begin position="27"/>
        <end position="158"/>
    </location>
</feature>
<evidence type="ECO:0000256" key="7">
    <source>
        <dbReference type="ARBA" id="ARBA00023053"/>
    </source>
</evidence>
<dbReference type="PROSITE" id="PS50855">
    <property type="entry name" value="COX1"/>
    <property type="match status" value="1"/>
</dbReference>
<protein>
    <recommendedName>
        <fullName evidence="5">Cytochrome c oxidase subunit 1</fullName>
        <ecNumber evidence="4">7.1.1.9</ecNumber>
    </recommendedName>
    <alternativeName>
        <fullName evidence="8">Cytochrome c oxidase polypeptide I</fullName>
    </alternativeName>
</protein>
<dbReference type="PANTHER" id="PTHR10422">
    <property type="entry name" value="CYTOCHROME C OXIDASE SUBUNIT 1"/>
    <property type="match status" value="1"/>
</dbReference>
<feature type="transmembrane region" description="Helical" evidence="9">
    <location>
        <begin position="54"/>
        <end position="75"/>
    </location>
</feature>
<comment type="cofactor">
    <cofactor evidence="1">
        <name>heme</name>
        <dbReference type="ChEBI" id="CHEBI:30413"/>
    </cofactor>
</comment>
<evidence type="ECO:0000256" key="8">
    <source>
        <dbReference type="ARBA" id="ARBA00032715"/>
    </source>
</evidence>
<feature type="non-terminal residue" evidence="11">
    <location>
        <position position="158"/>
    </location>
</feature>
<reference evidence="11" key="1">
    <citation type="submission" date="2016-01" db="EMBL/GenBank/DDBJ databases">
        <title>CO1 gene sequence of colonial ascidian Diplosoma virens from Colachel, Southwest coast of India.</title>
        <authorList>
            <person name="Jaffarali A.H."/>
            <person name="Subramani D.K."/>
            <person name="Soban A.A."/>
            <person name="Arshan K.M.L."/>
        </authorList>
    </citation>
    <scope>NUCLEOTIDE SEQUENCE</scope>
</reference>
<keyword evidence="6" id="KW-0186">Copper</keyword>
<keyword evidence="9" id="KW-0812">Transmembrane</keyword>
<feature type="transmembrane region" description="Helical" evidence="9">
    <location>
        <begin position="18"/>
        <end position="42"/>
    </location>
</feature>
<keyword evidence="7" id="KW-0915">Sodium</keyword>
<comment type="pathway">
    <text evidence="2">Energy metabolism; oxidative phosphorylation.</text>
</comment>
<feature type="transmembrane region" description="Helical" evidence="9">
    <location>
        <begin position="110"/>
        <end position="134"/>
    </location>
</feature>
<dbReference type="EMBL" id="KU667283">
    <property type="protein sequence ID" value="AMQ78369.1"/>
    <property type="molecule type" value="Genomic_DNA"/>
</dbReference>
<dbReference type="GO" id="GO:0005739">
    <property type="term" value="C:mitochondrion"/>
    <property type="evidence" value="ECO:0007669"/>
    <property type="project" value="GOC"/>
</dbReference>
<keyword evidence="9" id="KW-0472">Membrane</keyword>
<accession>A0A142FJ78</accession>
<proteinExistence type="inferred from homology"/>
<keyword evidence="11" id="KW-0496">Mitochondrion</keyword>
<sequence length="158" mass="17305">GASCFIMSQPGRFGNGQLYNAVAAHAFFFFVPTIGGFGNWLLPWAPDTFPRYNSFWLLPPAFFLLSFSLFTGSGGTGWTLYPPLSAFGAHPSSAGIFSLHSGVSSIWSNFSWAVFTTVLFLSLPVSAAITMLLFDRNYTCFFDPSGGGDPVLFQHLFW</sequence>
<dbReference type="GO" id="GO:0004129">
    <property type="term" value="F:cytochrome-c oxidase activity"/>
    <property type="evidence" value="ECO:0007669"/>
    <property type="project" value="UniProtKB-EC"/>
</dbReference>
<dbReference type="GO" id="GO:0015990">
    <property type="term" value="P:electron transport coupled proton transport"/>
    <property type="evidence" value="ECO:0007669"/>
    <property type="project" value="TreeGrafter"/>
</dbReference>
<gene>
    <name evidence="11" type="primary">COI</name>
</gene>
<dbReference type="AlphaFoldDB" id="A0A142FJ78"/>
<evidence type="ECO:0000313" key="11">
    <source>
        <dbReference type="EMBL" id="AMQ78369.1"/>
    </source>
</evidence>
<evidence type="ECO:0000256" key="3">
    <source>
        <dbReference type="ARBA" id="ARBA00009578"/>
    </source>
</evidence>
<dbReference type="GO" id="GO:0006123">
    <property type="term" value="P:mitochondrial electron transport, cytochrome c to oxygen"/>
    <property type="evidence" value="ECO:0007669"/>
    <property type="project" value="TreeGrafter"/>
</dbReference>
<evidence type="ECO:0000256" key="4">
    <source>
        <dbReference type="ARBA" id="ARBA00012949"/>
    </source>
</evidence>
<dbReference type="SUPFAM" id="SSF81442">
    <property type="entry name" value="Cytochrome c oxidase subunit I-like"/>
    <property type="match status" value="1"/>
</dbReference>
<evidence type="ECO:0000256" key="5">
    <source>
        <dbReference type="ARBA" id="ARBA00015947"/>
    </source>
</evidence>
<comment type="similarity">
    <text evidence="3">Belongs to the heme-copper respiratory oxidase family.</text>
</comment>
<dbReference type="Pfam" id="PF00115">
    <property type="entry name" value="COX1"/>
    <property type="match status" value="1"/>
</dbReference>
<evidence type="ECO:0000256" key="2">
    <source>
        <dbReference type="ARBA" id="ARBA00004673"/>
    </source>
</evidence>
<evidence type="ECO:0000256" key="6">
    <source>
        <dbReference type="ARBA" id="ARBA00023008"/>
    </source>
</evidence>
<dbReference type="PANTHER" id="PTHR10422:SF18">
    <property type="entry name" value="CYTOCHROME C OXIDASE SUBUNIT 1"/>
    <property type="match status" value="1"/>
</dbReference>
<dbReference type="GO" id="GO:0020037">
    <property type="term" value="F:heme binding"/>
    <property type="evidence" value="ECO:0007669"/>
    <property type="project" value="InterPro"/>
</dbReference>
<dbReference type="Gene3D" id="1.20.210.10">
    <property type="entry name" value="Cytochrome c oxidase-like, subunit I domain"/>
    <property type="match status" value="1"/>
</dbReference>
<name>A0A142FJ78_9ASCI</name>
<feature type="non-terminal residue" evidence="11">
    <location>
        <position position="1"/>
    </location>
</feature>
<dbReference type="EC" id="7.1.1.9" evidence="4"/>
<organism evidence="11">
    <name type="scientific">Diplosoma virens</name>
    <dbReference type="NCBI Taxonomy" id="322858"/>
    <lineage>
        <taxon>Eukaryota</taxon>
        <taxon>Metazoa</taxon>
        <taxon>Chordata</taxon>
        <taxon>Tunicata</taxon>
        <taxon>Ascidiacea</taxon>
        <taxon>Aplousobranchia</taxon>
        <taxon>Didemnidae</taxon>
        <taxon>Diplosoma</taxon>
    </lineage>
</organism>